<gene>
    <name evidence="2" type="ORF">EKE94_03770</name>
</gene>
<dbReference type="SUPFAM" id="SSF53067">
    <property type="entry name" value="Actin-like ATPase domain"/>
    <property type="match status" value="1"/>
</dbReference>
<feature type="compositionally biased region" description="Low complexity" evidence="1">
    <location>
        <begin position="270"/>
        <end position="283"/>
    </location>
</feature>
<evidence type="ECO:0000313" key="3">
    <source>
        <dbReference type="Proteomes" id="UP000285908"/>
    </source>
</evidence>
<feature type="compositionally biased region" description="Low complexity" evidence="1">
    <location>
        <begin position="342"/>
        <end position="355"/>
    </location>
</feature>
<dbReference type="OrthoDB" id="7870459at2"/>
<dbReference type="RefSeq" id="WP_127905243.1">
    <property type="nucleotide sequence ID" value="NZ_RQXX01000001.1"/>
</dbReference>
<proteinExistence type="predicted"/>
<feature type="compositionally biased region" description="Low complexity" evidence="1">
    <location>
        <begin position="437"/>
        <end position="448"/>
    </location>
</feature>
<feature type="compositionally biased region" description="Pro residues" evidence="1">
    <location>
        <begin position="933"/>
        <end position="950"/>
    </location>
</feature>
<feature type="compositionally biased region" description="Basic and acidic residues" evidence="1">
    <location>
        <begin position="388"/>
        <end position="397"/>
    </location>
</feature>
<feature type="compositionally biased region" description="Low complexity" evidence="1">
    <location>
        <begin position="170"/>
        <end position="182"/>
    </location>
</feature>
<comment type="caution">
    <text evidence="2">The sequence shown here is derived from an EMBL/GenBank/DDBJ whole genome shotgun (WGS) entry which is preliminary data.</text>
</comment>
<evidence type="ECO:0008006" key="4">
    <source>
        <dbReference type="Google" id="ProtNLM"/>
    </source>
</evidence>
<feature type="compositionally biased region" description="Low complexity" evidence="1">
    <location>
        <begin position="576"/>
        <end position="628"/>
    </location>
</feature>
<protein>
    <recommendedName>
        <fullName evidence="4">Type IV pilus biogenesis</fullName>
    </recommendedName>
</protein>
<feature type="compositionally biased region" description="Basic residues" evidence="1">
    <location>
        <begin position="424"/>
        <end position="436"/>
    </location>
</feature>
<feature type="compositionally biased region" description="Acidic residues" evidence="1">
    <location>
        <begin position="1023"/>
        <end position="1032"/>
    </location>
</feature>
<feature type="compositionally biased region" description="Acidic residues" evidence="1">
    <location>
        <begin position="486"/>
        <end position="496"/>
    </location>
</feature>
<feature type="region of interest" description="Disordered" evidence="1">
    <location>
        <begin position="875"/>
        <end position="1057"/>
    </location>
</feature>
<dbReference type="Gene3D" id="3.30.420.380">
    <property type="match status" value="1"/>
</dbReference>
<dbReference type="Proteomes" id="UP000285908">
    <property type="component" value="Unassembled WGS sequence"/>
</dbReference>
<feature type="region of interest" description="Disordered" evidence="1">
    <location>
        <begin position="736"/>
        <end position="783"/>
    </location>
</feature>
<accession>A0A438AM94</accession>
<dbReference type="AlphaFoldDB" id="A0A438AM94"/>
<feature type="compositionally biased region" description="Low complexity" evidence="1">
    <location>
        <begin position="216"/>
        <end position="239"/>
    </location>
</feature>
<evidence type="ECO:0000313" key="2">
    <source>
        <dbReference type="EMBL" id="RVV99802.1"/>
    </source>
</evidence>
<dbReference type="InterPro" id="IPR043129">
    <property type="entry name" value="ATPase_NBD"/>
</dbReference>
<name>A0A438AM94_9RHOB</name>
<feature type="compositionally biased region" description="Acidic residues" evidence="1">
    <location>
        <begin position="449"/>
        <end position="462"/>
    </location>
</feature>
<reference evidence="2 3" key="1">
    <citation type="submission" date="2018-11" db="EMBL/GenBank/DDBJ databases">
        <title>Mesobaculum littorinae gen. nov., sp. nov., isolated from Littorina scabra that represents a novel genus of the order Rhodobacteraceae.</title>
        <authorList>
            <person name="Li F."/>
        </authorList>
    </citation>
    <scope>NUCLEOTIDE SEQUENCE [LARGE SCALE GENOMIC DNA]</scope>
    <source>
        <strain evidence="2 3">M0103</strain>
    </source>
</reference>
<feature type="compositionally biased region" description="Low complexity" evidence="1">
    <location>
        <begin position="650"/>
        <end position="662"/>
    </location>
</feature>
<feature type="compositionally biased region" description="Low complexity" evidence="1">
    <location>
        <begin position="1003"/>
        <end position="1022"/>
    </location>
</feature>
<keyword evidence="3" id="KW-1185">Reference proteome</keyword>
<sequence>MKPNFALDLSHTGIRLLHLTKEGEPVLGQVALDDPDFDRHIADLRDQAQAQIKGQMRCLLLIPESEVLYTSVDAPGPDRDSRAAAVRQGLEGMTPYDLDDLVYDWRPSDGQALVAAVARDTLSEAEQFAVSYGFNPVRFSTRPKPGTFRGNPNFGQTWTALARQEGTPAPFAAPAARPEPAAGEVTEPAVTEQEIPADAPAPQEGQPSEASPTDKPASSPVAAGAPPGPGVDEPPADGAETPAPVPGKGPGAGGTAPLDPPSPDEEEADPAAPGGDGDTAPVPGGTGRDSENAPDDGGVDDQPLSDEGEPDAHATNDVPPVADLPDDADDDPALRPWHMSGPEEATAPTAEAIATRQDRTADDAPGAIDDSGMEGKDPTPVPPLVQQHLDRLARESGDAPTDGSDNGEAATAGPEADTEEVPAPRRRSAPVIHRRPAAPLEAGPAEEVLSLEDPEPEDDEGLQDPHDIGGPASTASPDLSPADPDQLSDAEAGPEVETDRALSFTSRRKPLADPAQAADPTLDQEPEDDPEARPDAAAVPSLNGPGAIAARSASIPEGGPPIDTAPPSAVPGADQPTGATPDAATRPGAPAASAGHLSPGPALRRGAPGPAVAGAAALGAGAATSTTPGGAGDLPDSGPAEASLAPVTTPRAKGAKGPRAGAITATRAKNETQAMTVFGERARVADDARGRSPLVIAIAIALIAAIGIWAAYLVLGPGRGEDVAQPDEAEVGLALPRDSAQGTPSSATGPDGTIAGTGPDAMVPADETSVGIDSPTVPLGETTAEAPEPILPEASEAGRIAAATPQLGAPLGGAADALTDGTAATSGDVTPDKAAARYAATGIWPLSPEAPQDPQGDRLESLYLASTDPTVAFAPEAAVPALPDSDVPTAPTSPPPPAPAGVEIELGPDGRVVATPEGAISPDGIRVTAGAPPVSPPDMPARPIGGPPIPETLRPDASTPTVRPRQRPETLTEAAAPAAEQDTETETAAAPDPAPRPEDVAEAEGAAEATDADADTAAGASTDETETAEGPEDTAPVVDLPASALVDRTPQPRPNDLAAEAVAAAVAASGASLAAQALDGAADPAASTADPAATTGEQVASLEEPAEISPFALDRSPVPAARPARVEQRAAAVAAAPAASPAQAPVAAPAAASVVQPRNPTSASVASSATTDGAINLRRLNLVGVFGGGANRRALLRLPSGRFVKVKVGDSIDGGRIASIGESDLRYVKSGRNFTLSMPNG</sequence>
<evidence type="ECO:0000256" key="1">
    <source>
        <dbReference type="SAM" id="MobiDB-lite"/>
    </source>
</evidence>
<feature type="compositionally biased region" description="Acidic residues" evidence="1">
    <location>
        <begin position="292"/>
        <end position="309"/>
    </location>
</feature>
<dbReference type="EMBL" id="RQXX01000001">
    <property type="protein sequence ID" value="RVV99802.1"/>
    <property type="molecule type" value="Genomic_DNA"/>
</dbReference>
<feature type="region of interest" description="Disordered" evidence="1">
    <location>
        <begin position="170"/>
        <end position="662"/>
    </location>
</feature>
<feature type="compositionally biased region" description="Low complexity" evidence="1">
    <location>
        <begin position="969"/>
        <end position="991"/>
    </location>
</feature>
<organism evidence="2 3">
    <name type="scientific">Mesobaculum littorinae</name>
    <dbReference type="NCBI Taxonomy" id="2486419"/>
    <lineage>
        <taxon>Bacteria</taxon>
        <taxon>Pseudomonadati</taxon>
        <taxon>Pseudomonadota</taxon>
        <taxon>Alphaproteobacteria</taxon>
        <taxon>Rhodobacterales</taxon>
        <taxon>Roseobacteraceae</taxon>
        <taxon>Mesobaculum</taxon>
    </lineage>
</organism>